<proteinExistence type="predicted"/>
<keyword evidence="1" id="KW-0175">Coiled coil</keyword>
<dbReference type="Gene3D" id="1.10.10.60">
    <property type="entry name" value="Homeodomain-like"/>
    <property type="match status" value="1"/>
</dbReference>
<gene>
    <name evidence="3" type="primary">50</name>
    <name evidence="3" type="ORF">PBI_SOUPS_50</name>
</gene>
<dbReference type="GeneID" id="28378702"/>
<dbReference type="KEGG" id="vg:28378702"/>
<keyword evidence="4" id="KW-1185">Reference proteome</keyword>
<evidence type="ECO:0000259" key="2">
    <source>
        <dbReference type="Pfam" id="PF13936"/>
    </source>
</evidence>
<dbReference type="Proteomes" id="UP000202160">
    <property type="component" value="Segment"/>
</dbReference>
<accession>A0A160DG61</accession>
<dbReference type="InterPro" id="IPR025246">
    <property type="entry name" value="IS30-like_HTH"/>
</dbReference>
<protein>
    <submittedName>
        <fullName evidence="3">HTH DNA binding domain protein</fullName>
    </submittedName>
</protein>
<dbReference type="InterPro" id="IPR009057">
    <property type="entry name" value="Homeodomain-like_sf"/>
</dbReference>
<evidence type="ECO:0000313" key="4">
    <source>
        <dbReference type="Proteomes" id="UP000202160"/>
    </source>
</evidence>
<evidence type="ECO:0000256" key="1">
    <source>
        <dbReference type="SAM" id="Coils"/>
    </source>
</evidence>
<evidence type="ECO:0000313" key="3">
    <source>
        <dbReference type="EMBL" id="ANA86985.1"/>
    </source>
</evidence>
<organism evidence="3 4">
    <name type="scientific">Gordonia phage Soups</name>
    <dbReference type="NCBI Taxonomy" id="1838079"/>
    <lineage>
        <taxon>Viruses</taxon>
        <taxon>Duplodnaviria</taxon>
        <taxon>Heunggongvirae</taxon>
        <taxon>Uroviricota</taxon>
        <taxon>Caudoviricetes</taxon>
        <taxon>Soupsvirus</taxon>
        <taxon>Soupsvirus soups</taxon>
    </lineage>
</organism>
<dbReference type="RefSeq" id="YP_009269348.1">
    <property type="nucleotide sequence ID" value="NC_030698.1"/>
</dbReference>
<feature type="coiled-coil region" evidence="1">
    <location>
        <begin position="7"/>
        <end position="34"/>
    </location>
</feature>
<dbReference type="SUPFAM" id="SSF46689">
    <property type="entry name" value="Homeodomain-like"/>
    <property type="match status" value="1"/>
</dbReference>
<dbReference type="EMBL" id="KU998249">
    <property type="protein sequence ID" value="ANA86985.1"/>
    <property type="molecule type" value="Genomic_DNA"/>
</dbReference>
<dbReference type="GO" id="GO:0003677">
    <property type="term" value="F:DNA binding"/>
    <property type="evidence" value="ECO:0007669"/>
    <property type="project" value="InterPro"/>
</dbReference>
<name>A0A160DG61_9CAUD</name>
<sequence>MNATELLDQLREKVEALEEENTHLSNQLEIGRRSFGKAFMNGAVRGPNRPNRRKLTPREVHDIRTAYRNGMSQAELARTYEVNPSTISRTIGRVYHS</sequence>
<reference evidence="3 4" key="1">
    <citation type="submission" date="2016-03" db="EMBL/GenBank/DDBJ databases">
        <authorList>
            <person name="Montgomery M.T."/>
            <person name="Guerrero C.A."/>
            <person name="Mavrich T.N."/>
            <person name="Pope W.H."/>
            <person name="Garlena R.A."/>
            <person name="Russell D.A."/>
            <person name="Jacobs-Sera D."/>
            <person name="Hendrix R.W."/>
            <person name="Hatfull G.F."/>
        </authorList>
    </citation>
    <scope>NUCLEOTIDE SEQUENCE [LARGE SCALE GENOMIC DNA]</scope>
</reference>
<dbReference type="OrthoDB" id="21632at10239"/>
<dbReference type="Pfam" id="PF13936">
    <property type="entry name" value="HTH_38"/>
    <property type="match status" value="1"/>
</dbReference>
<feature type="domain" description="Transposase IS30-like HTH" evidence="2">
    <location>
        <begin position="52"/>
        <end position="91"/>
    </location>
</feature>